<evidence type="ECO:0000313" key="2">
    <source>
        <dbReference type="Proteomes" id="UP000295504"/>
    </source>
</evidence>
<organism evidence="1 2">
    <name type="scientific">Serpentinicella alkaliphila</name>
    <dbReference type="NCBI Taxonomy" id="1734049"/>
    <lineage>
        <taxon>Bacteria</taxon>
        <taxon>Bacillati</taxon>
        <taxon>Bacillota</taxon>
        <taxon>Clostridia</taxon>
        <taxon>Peptostreptococcales</taxon>
        <taxon>Natronincolaceae</taxon>
        <taxon>Serpentinicella</taxon>
    </lineage>
</organism>
<gene>
    <name evidence="1" type="ORF">EDD79_103715</name>
</gene>
<accession>A0A4R2TV74</accession>
<dbReference type="RefSeq" id="WP_207667914.1">
    <property type="nucleotide sequence ID" value="NZ_CP058648.1"/>
</dbReference>
<protein>
    <submittedName>
        <fullName evidence="1">Uncharacterized protein</fullName>
    </submittedName>
</protein>
<name>A0A4R2TV74_9FIRM</name>
<dbReference type="AlphaFoldDB" id="A0A4R2TV74"/>
<sequence length="181" mass="21816">MIDFHESWGFDSLNNFYAPIIFSSRQWIKFEMKFFQMFRQACNIIFAHKEIIVTPYLERNWLLYNNKIEDKQYDWIQNDYKEYIVLLEEARIENPIPQWNNQYRGGIITNFIEFEIQGKIAVKGLPLLFFNNGDRFVTITDYLTIMIKFKDKYILERAKAKLLKIGLVLYKDKPVISSDEQ</sequence>
<dbReference type="Proteomes" id="UP000295504">
    <property type="component" value="Unassembled WGS sequence"/>
</dbReference>
<comment type="caution">
    <text evidence="1">The sequence shown here is derived from an EMBL/GenBank/DDBJ whole genome shotgun (WGS) entry which is preliminary data.</text>
</comment>
<evidence type="ECO:0000313" key="1">
    <source>
        <dbReference type="EMBL" id="TCP99052.1"/>
    </source>
</evidence>
<reference evidence="1 2" key="1">
    <citation type="submission" date="2019-03" db="EMBL/GenBank/DDBJ databases">
        <title>Genomic Encyclopedia of Type Strains, Phase IV (KMG-IV): sequencing the most valuable type-strain genomes for metagenomic binning, comparative biology and taxonomic classification.</title>
        <authorList>
            <person name="Goeker M."/>
        </authorList>
    </citation>
    <scope>NUCLEOTIDE SEQUENCE [LARGE SCALE GENOMIC DNA]</scope>
    <source>
        <strain evidence="1 2">DSM 100013</strain>
    </source>
</reference>
<dbReference type="EMBL" id="SLYC01000037">
    <property type="protein sequence ID" value="TCP99052.1"/>
    <property type="molecule type" value="Genomic_DNA"/>
</dbReference>
<keyword evidence="2" id="KW-1185">Reference proteome</keyword>
<proteinExistence type="predicted"/>